<dbReference type="Proteomes" id="UP000043437">
    <property type="component" value="Unassembled WGS sequence"/>
</dbReference>
<sequence>MIVKIHNNEPFTRVSNTIIQKCNLSVQSMGVLLFIKSLPSNWKPNTPHLCKALKLSSRTLWKYINELIAAGVLSISRLRLSSGQLTDEYAFIFKEPDEVPPDEELPPAAAHPLPAACAPAPAPAVLFVGEKKEKKYEEWEEVEESGELIKEKQLAPDFEILTKFSEFRKKHIEPSNLDKLSVTGSTYVNSGSLSDFLAAGQGVEVGGENAASMQKPSMGQNALKSATNPAHIEVSATRINFAPLKRNMEKKKHEISYAHTRACEGGEGESAESKRGNVWLKGREFVVESLEKIKHMADSCFNFDTSTLEPFEAQAFEKFVTYRREHSKLSYGAKKAILERMLELKAKGEDLEACVAYSMRRGYRDLFPLISSKIERLESEDFKQDFKAKKAKRILDGLMRKFGFDYDNAADVLDQVCETYCEEFEED</sequence>
<accession>A0A0K2Y398</accession>
<dbReference type="RefSeq" id="WP_053945261.1">
    <property type="nucleotide sequence ID" value="NZ_CDMG01000004.1"/>
</dbReference>
<proteinExistence type="predicted"/>
<evidence type="ECO:0000313" key="2">
    <source>
        <dbReference type="Proteomes" id="UP000043437"/>
    </source>
</evidence>
<dbReference type="EMBL" id="CDMG01000004">
    <property type="protein sequence ID" value="CRI32457.1"/>
    <property type="molecule type" value="Genomic_DNA"/>
</dbReference>
<evidence type="ECO:0008006" key="3">
    <source>
        <dbReference type="Google" id="ProtNLM"/>
    </source>
</evidence>
<gene>
    <name evidence="1" type="ORF">HAL07_09320</name>
</gene>
<evidence type="ECO:0000313" key="1">
    <source>
        <dbReference type="EMBL" id="CRI32457.1"/>
    </source>
</evidence>
<dbReference type="AlphaFoldDB" id="A0A0K2Y398"/>
<name>A0A0K2Y398_9HELI</name>
<reference evidence="2" key="1">
    <citation type="submission" date="2014-12" db="EMBL/GenBank/DDBJ databases">
        <authorList>
            <person name="Jaenicke S."/>
        </authorList>
    </citation>
    <scope>NUCLEOTIDE SEQUENCE [LARGE SCALE GENOMIC DNA]</scope>
</reference>
<dbReference type="GeneID" id="82131899"/>
<protein>
    <recommendedName>
        <fullName evidence="3">Helix-turn-helix domain-containing protein</fullName>
    </recommendedName>
</protein>
<organism evidence="1 2">
    <name type="scientific">Helicobacter ailurogastricus</name>
    <dbReference type="NCBI Taxonomy" id="1578720"/>
    <lineage>
        <taxon>Bacteria</taxon>
        <taxon>Pseudomonadati</taxon>
        <taxon>Campylobacterota</taxon>
        <taxon>Epsilonproteobacteria</taxon>
        <taxon>Campylobacterales</taxon>
        <taxon>Helicobacteraceae</taxon>
        <taxon>Helicobacter</taxon>
    </lineage>
</organism>